<dbReference type="Gene3D" id="2.30.40.10">
    <property type="entry name" value="Urease, subunit C, domain 1"/>
    <property type="match status" value="1"/>
</dbReference>
<dbReference type="PANTHER" id="PTHR43135:SF3">
    <property type="entry name" value="ALPHA-D-RIBOSE 1-METHYLPHOSPHONATE 5-TRIPHOSPHATE DIPHOSPHATASE"/>
    <property type="match status" value="1"/>
</dbReference>
<dbReference type="PANTHER" id="PTHR43135">
    <property type="entry name" value="ALPHA-D-RIBOSE 1-METHYLPHOSPHONATE 5-TRIPHOSPHATE DIPHOSPHATASE"/>
    <property type="match status" value="1"/>
</dbReference>
<evidence type="ECO:0000313" key="2">
    <source>
        <dbReference type="EMBL" id="GAA4354625.1"/>
    </source>
</evidence>
<evidence type="ECO:0000313" key="3">
    <source>
        <dbReference type="Proteomes" id="UP001501011"/>
    </source>
</evidence>
<dbReference type="EMBL" id="BAABFV010000001">
    <property type="protein sequence ID" value="GAA4354625.1"/>
    <property type="molecule type" value="Genomic_DNA"/>
</dbReference>
<dbReference type="InterPro" id="IPR011059">
    <property type="entry name" value="Metal-dep_hydrolase_composite"/>
</dbReference>
<dbReference type="Gene3D" id="3.20.20.140">
    <property type="entry name" value="Metal-dependent hydrolases"/>
    <property type="match status" value="1"/>
</dbReference>
<dbReference type="PROSITE" id="PS51257">
    <property type="entry name" value="PROKAR_LIPOPROTEIN"/>
    <property type="match status" value="1"/>
</dbReference>
<dbReference type="InterPro" id="IPR032466">
    <property type="entry name" value="Metal_Hydrolase"/>
</dbReference>
<dbReference type="RefSeq" id="WP_345291231.1">
    <property type="nucleotide sequence ID" value="NZ_BAABFV010000001.1"/>
</dbReference>
<proteinExistence type="predicted"/>
<dbReference type="InterPro" id="IPR051781">
    <property type="entry name" value="Metallo-dep_Hydrolase"/>
</dbReference>
<feature type="domain" description="Amidohydrolase-related" evidence="1">
    <location>
        <begin position="358"/>
        <end position="432"/>
    </location>
</feature>
<evidence type="ECO:0000259" key="1">
    <source>
        <dbReference type="Pfam" id="PF01979"/>
    </source>
</evidence>
<gene>
    <name evidence="2" type="ORF">GCM10023151_00850</name>
</gene>
<keyword evidence="3" id="KW-1185">Reference proteome</keyword>
<dbReference type="SUPFAM" id="SSF51556">
    <property type="entry name" value="Metallo-dependent hydrolases"/>
    <property type="match status" value="1"/>
</dbReference>
<organism evidence="2 3">
    <name type="scientific">Kangiella marina</name>
    <dbReference type="NCBI Taxonomy" id="1079178"/>
    <lineage>
        <taxon>Bacteria</taxon>
        <taxon>Pseudomonadati</taxon>
        <taxon>Pseudomonadota</taxon>
        <taxon>Gammaproteobacteria</taxon>
        <taxon>Kangiellales</taxon>
        <taxon>Kangiellaceae</taxon>
        <taxon>Kangiella</taxon>
    </lineage>
</organism>
<dbReference type="SUPFAM" id="SSF51338">
    <property type="entry name" value="Composite domain of metallo-dependent hydrolases"/>
    <property type="match status" value="1"/>
</dbReference>
<sequence length="473" mass="51302">MLVNKFSKSFLAAFVGAAFLVGCGEDEPAVHPKDSDSQAFVSQYKAKEYHPVLIKNATILTATGKKIENGSILFSDGEIVEVGTDVDESGDNLEIIDAQGKWVTPGIIDVHSHLGVYPAPGVESSADGNEMTAPVTADVWAEHSVWPQDPQFQLAIAGGVTAMQILPGSANLVGGRGVTLKNVPGRSVMEMKFPNAPYGLKMACGENPKRVYGGKGQAPMTRMGNVAGYRKAWIDAQEYMEAWDNYEAGMGNGKAPKRDLRLESLAGVLRGEILIQNHCYRADEMAVMMDIAKEFDFKVTTFHHAVESYKIADKLAENEVCSAMWSDWWGFKQEAYDMVPSNVALVDKAGACAVVHSDSATVIQHLNKEAAKAMASGNRLGMDISPAHAIKWITINAAKAIGVEEQTGSLEEGKMADIVLWDGNPFSVYTKAEKVFVDGALMYDRKDATKQPVSDLRLGTSEFNQKTQKGSRL</sequence>
<dbReference type="Proteomes" id="UP001501011">
    <property type="component" value="Unassembled WGS sequence"/>
</dbReference>
<dbReference type="CDD" id="cd01309">
    <property type="entry name" value="Met_dep_hydrolase_C"/>
    <property type="match status" value="1"/>
</dbReference>
<dbReference type="InterPro" id="IPR006680">
    <property type="entry name" value="Amidohydro-rel"/>
</dbReference>
<protein>
    <submittedName>
        <fullName evidence="2">Amidohydrolase</fullName>
    </submittedName>
</protein>
<reference evidence="3" key="1">
    <citation type="journal article" date="2019" name="Int. J. Syst. Evol. Microbiol.">
        <title>The Global Catalogue of Microorganisms (GCM) 10K type strain sequencing project: providing services to taxonomists for standard genome sequencing and annotation.</title>
        <authorList>
            <consortium name="The Broad Institute Genomics Platform"/>
            <consortium name="The Broad Institute Genome Sequencing Center for Infectious Disease"/>
            <person name="Wu L."/>
            <person name="Ma J."/>
        </authorList>
    </citation>
    <scope>NUCLEOTIDE SEQUENCE [LARGE SCALE GENOMIC DNA]</scope>
    <source>
        <strain evidence="3">JCM 17728</strain>
    </source>
</reference>
<dbReference type="Pfam" id="PF01979">
    <property type="entry name" value="Amidohydro_1"/>
    <property type="match status" value="1"/>
</dbReference>
<accession>A0ABP8IA96</accession>
<comment type="caution">
    <text evidence="2">The sequence shown here is derived from an EMBL/GenBank/DDBJ whole genome shotgun (WGS) entry which is preliminary data.</text>
</comment>
<name>A0ABP8IA96_9GAMM</name>